<dbReference type="AlphaFoldDB" id="I6TC21"/>
<proteinExistence type="predicted"/>
<reference evidence="1" key="1">
    <citation type="submission" date="2011-07" db="EMBL/GenBank/DDBJ databases">
        <title>The RED HYPCOTYL (R)-key locus of betalain-synthesis in Beta vulgaris.</title>
        <authorList>
            <person name="Zhang C.-L."/>
            <person name="Xiao X."/>
            <person name="Xu D."/>
            <person name="Jiang X."/>
            <person name="Chen D."/>
            <person name="Hall J."/>
            <person name="Martin K."/>
            <person name="McGrath M.J."/>
        </authorList>
    </citation>
    <scope>NUCLEOTIDE SEQUENCE</scope>
</reference>
<accession>I6TC21</accession>
<gene>
    <name evidence="1" type="primary">YUREN1</name>
</gene>
<organism evidence="1">
    <name type="scientific">Beta vulgaris</name>
    <name type="common">Sugar beet</name>
    <dbReference type="NCBI Taxonomy" id="161934"/>
    <lineage>
        <taxon>Eukaryota</taxon>
        <taxon>Viridiplantae</taxon>
        <taxon>Streptophyta</taxon>
        <taxon>Embryophyta</taxon>
        <taxon>Tracheophyta</taxon>
        <taxon>Spermatophyta</taxon>
        <taxon>Magnoliopsida</taxon>
        <taxon>eudicotyledons</taxon>
        <taxon>Gunneridae</taxon>
        <taxon>Pentapetalae</taxon>
        <taxon>Caryophyllales</taxon>
        <taxon>Chenopodiaceae</taxon>
        <taxon>Betoideae</taxon>
        <taxon>Beta</taxon>
    </lineage>
</organism>
<protein>
    <submittedName>
        <fullName evidence="1">Copia GAG protein</fullName>
    </submittedName>
</protein>
<evidence type="ECO:0000313" key="1">
    <source>
        <dbReference type="EMBL" id="AFM94021.1"/>
    </source>
</evidence>
<name>I6TC21_BETVU</name>
<sequence length="493" mass="56345">MANISFPQYENESFWIYFNRLEDFIKYYGYSLWEACEITYWGLNEHTRGVVENMFNGEFRAISSDEAWDFYMWLARDTYDFDCANSHNSSNVCMNSFDESSVLTSGPLIHDFNSPPSYAYNNDVHSNVDDIHAISQYSSNLCMDFNQVPHIPDIDSHMLDYEPLPQFDAQNAPPTIVDPLLQLEIDLKLLREKWGCNDDILKFDYVDSRDVENENQLGKSSLDLDDGFWSSDDEEYALEEKRPIIEDIVEIEDVYESIHSLFESNVSTSNELDLTLPPCALECLPSPTIPSCSSEDLGQCKSEIHSLVVGNVFEDLEDGKGACKESLVEKACDLKTCDIGEVICETLVSIPSPYIPFSRKLDLLPSFPISFPYLPKIPPLNEPPSSLHFQVPHLINFEEESEIATKKEVVEETLPFISSLYFESSFSYFFVFPFDPSCFRHSFPLLHEVALCLVHAFYLSIAYAMLMEMCASAFDKLLRSLNCYLLERSSLGP</sequence>
<dbReference type="EMBL" id="JN378753">
    <property type="protein sequence ID" value="AFM94021.1"/>
    <property type="molecule type" value="Genomic_DNA"/>
</dbReference>